<gene>
    <name evidence="1" type="ORF">F2P81_001174</name>
</gene>
<comment type="caution">
    <text evidence="1">The sequence shown here is derived from an EMBL/GenBank/DDBJ whole genome shotgun (WGS) entry which is preliminary data.</text>
</comment>
<reference evidence="1 2" key="1">
    <citation type="submission" date="2019-06" db="EMBL/GenBank/DDBJ databases">
        <title>Draft genomes of female and male turbot (Scophthalmus maximus).</title>
        <authorList>
            <person name="Xu H."/>
            <person name="Xu X.-W."/>
            <person name="Shao C."/>
            <person name="Chen S."/>
        </authorList>
    </citation>
    <scope>NUCLEOTIDE SEQUENCE [LARGE SCALE GENOMIC DNA]</scope>
    <source>
        <strain evidence="1">Ysfricsl-2016a</strain>
        <tissue evidence="1">Blood</tissue>
    </source>
</reference>
<sequence length="89" mass="10068">MEKEMHYMDYALFLPFTLLHYTEATQQTRSPDYIAVTPLELSRSIHTDMLTGSSLGKVCPADILNALGRSSIDVDCGVAPRTPRDHRWD</sequence>
<proteinExistence type="predicted"/>
<name>A0A6A4TYH3_SCOMX</name>
<dbReference type="Proteomes" id="UP000438429">
    <property type="component" value="Unassembled WGS sequence"/>
</dbReference>
<evidence type="ECO:0000313" key="1">
    <source>
        <dbReference type="EMBL" id="KAF0047541.1"/>
    </source>
</evidence>
<accession>A0A6A4TYH3</accession>
<protein>
    <submittedName>
        <fullName evidence="1">Uncharacterized protein</fullName>
    </submittedName>
</protein>
<dbReference type="AlphaFoldDB" id="A0A6A4TYH3"/>
<organism evidence="1 2">
    <name type="scientific">Scophthalmus maximus</name>
    <name type="common">Turbot</name>
    <name type="synonym">Psetta maxima</name>
    <dbReference type="NCBI Taxonomy" id="52904"/>
    <lineage>
        <taxon>Eukaryota</taxon>
        <taxon>Metazoa</taxon>
        <taxon>Chordata</taxon>
        <taxon>Craniata</taxon>
        <taxon>Vertebrata</taxon>
        <taxon>Euteleostomi</taxon>
        <taxon>Actinopterygii</taxon>
        <taxon>Neopterygii</taxon>
        <taxon>Teleostei</taxon>
        <taxon>Neoteleostei</taxon>
        <taxon>Acanthomorphata</taxon>
        <taxon>Carangaria</taxon>
        <taxon>Pleuronectiformes</taxon>
        <taxon>Pleuronectoidei</taxon>
        <taxon>Scophthalmidae</taxon>
        <taxon>Scophthalmus</taxon>
    </lineage>
</organism>
<dbReference type="EMBL" id="VEVO01000001">
    <property type="protein sequence ID" value="KAF0047541.1"/>
    <property type="molecule type" value="Genomic_DNA"/>
</dbReference>
<evidence type="ECO:0000313" key="2">
    <source>
        <dbReference type="Proteomes" id="UP000438429"/>
    </source>
</evidence>